<comment type="similarity">
    <text evidence="13">Belongs to the G-protein coupled receptor 1 family.</text>
</comment>
<feature type="transmembrane region" description="Helical" evidence="14">
    <location>
        <begin position="125"/>
        <end position="144"/>
    </location>
</feature>
<evidence type="ECO:0000256" key="7">
    <source>
        <dbReference type="ARBA" id="ARBA00023040"/>
    </source>
</evidence>
<protein>
    <recommendedName>
        <fullName evidence="14">Olfactory receptor</fullName>
    </recommendedName>
</protein>
<evidence type="ECO:0000256" key="5">
    <source>
        <dbReference type="ARBA" id="ARBA00022725"/>
    </source>
</evidence>
<keyword evidence="11" id="KW-0325">Glycoprotein</keyword>
<evidence type="ECO:0000256" key="1">
    <source>
        <dbReference type="ARBA" id="ARBA00004651"/>
    </source>
</evidence>
<dbReference type="Ensembl" id="ENSLLET00000005898.1">
    <property type="protein sequence ID" value="ENSLLEP00000005656.1"/>
    <property type="gene ID" value="ENSLLEG00000003589.1"/>
</dbReference>
<organism evidence="17 18">
    <name type="scientific">Leptobrachium leishanense</name>
    <name type="common">Leishan spiny toad</name>
    <dbReference type="NCBI Taxonomy" id="445787"/>
    <lineage>
        <taxon>Eukaryota</taxon>
        <taxon>Metazoa</taxon>
        <taxon>Chordata</taxon>
        <taxon>Craniata</taxon>
        <taxon>Vertebrata</taxon>
        <taxon>Euteleostomi</taxon>
        <taxon>Amphibia</taxon>
        <taxon>Batrachia</taxon>
        <taxon>Anura</taxon>
        <taxon>Pelobatoidea</taxon>
        <taxon>Megophryidae</taxon>
        <taxon>Leptobrachium</taxon>
    </lineage>
</organism>
<dbReference type="InterPro" id="IPR050939">
    <property type="entry name" value="Olfactory_GPCR1"/>
</dbReference>
<evidence type="ECO:0000313" key="17">
    <source>
        <dbReference type="Ensembl" id="ENSLLEP00000005656.1"/>
    </source>
</evidence>
<dbReference type="PROSITE" id="PS50262">
    <property type="entry name" value="G_PROTEIN_RECEP_F1_2"/>
    <property type="match status" value="1"/>
</dbReference>
<evidence type="ECO:0000256" key="3">
    <source>
        <dbReference type="ARBA" id="ARBA00022606"/>
    </source>
</evidence>
<dbReference type="GeneTree" id="ENSGT01150000286948"/>
<reference evidence="17" key="1">
    <citation type="submission" date="2025-08" db="UniProtKB">
        <authorList>
            <consortium name="Ensembl"/>
        </authorList>
    </citation>
    <scope>IDENTIFICATION</scope>
</reference>
<dbReference type="PROSITE" id="PS00237">
    <property type="entry name" value="G_PROTEIN_RECEP_F1_1"/>
    <property type="match status" value="1"/>
</dbReference>
<evidence type="ECO:0000256" key="14">
    <source>
        <dbReference type="RuleBase" id="RU363047"/>
    </source>
</evidence>
<feature type="transmembrane region" description="Helical" evidence="14">
    <location>
        <begin position="225"/>
        <end position="248"/>
    </location>
</feature>
<keyword evidence="18" id="KW-1185">Reference proteome</keyword>
<feature type="region of interest" description="Disordered" evidence="15">
    <location>
        <begin position="1"/>
        <end position="21"/>
    </location>
</feature>
<dbReference type="AlphaFoldDB" id="A0A8C5LVD4"/>
<evidence type="ECO:0000256" key="6">
    <source>
        <dbReference type="ARBA" id="ARBA00022989"/>
    </source>
</evidence>
<evidence type="ECO:0000256" key="13">
    <source>
        <dbReference type="RuleBase" id="RU000688"/>
    </source>
</evidence>
<evidence type="ECO:0000256" key="4">
    <source>
        <dbReference type="ARBA" id="ARBA00022692"/>
    </source>
</evidence>
<evidence type="ECO:0000256" key="11">
    <source>
        <dbReference type="ARBA" id="ARBA00023180"/>
    </source>
</evidence>
<feature type="domain" description="G-protein coupled receptors family 1 profile" evidence="16">
    <location>
        <begin position="65"/>
        <end position="313"/>
    </location>
</feature>
<evidence type="ECO:0000256" key="2">
    <source>
        <dbReference type="ARBA" id="ARBA00022475"/>
    </source>
</evidence>
<dbReference type="PRINTS" id="PR00245">
    <property type="entry name" value="OLFACTORYR"/>
</dbReference>
<name>A0A8C5LVD4_9ANUR</name>
<dbReference type="GO" id="GO:0004984">
    <property type="term" value="F:olfactory receptor activity"/>
    <property type="evidence" value="ECO:0007669"/>
    <property type="project" value="InterPro"/>
</dbReference>
<accession>A0A8C5LVD4</accession>
<sequence length="332" mass="37746">MQLTNSRTQLRSGGDKSRQTAGQGMFEMNQTEVTEFKLMGLQDLPIIRPVLFLFIITIYILTLCGNLLIIVLVAVVPSLKSPMYFFLTQLSLSDILLTTTITPNLLHDIIHERSMITLKGCFTQFYFYTFSAGTECLLLSVMSYDRYLAICKPLHYIPIMDLKLQLLLVLSCWVIVCFVELLLVCLLCNLRFCGHVIDYYFCDLEPTIALSCSDHKILDISIFTIGPLIVLFPFFYILFSYISIFISISNISSTDGKKKAFSTCSSHLIVVTMYYGTITIIYLVPSKGQSFNLKKVLSLLYTMGTPLFNPIIYSLRNEEIKNAVTVIYKTLK</sequence>
<reference evidence="17" key="2">
    <citation type="submission" date="2025-09" db="UniProtKB">
        <authorList>
            <consortium name="Ensembl"/>
        </authorList>
    </citation>
    <scope>IDENTIFICATION</scope>
</reference>
<feature type="transmembrane region" description="Helical" evidence="14">
    <location>
        <begin position="83"/>
        <end position="105"/>
    </location>
</feature>
<evidence type="ECO:0000259" key="16">
    <source>
        <dbReference type="PROSITE" id="PS50262"/>
    </source>
</evidence>
<feature type="transmembrane region" description="Helical" evidence="14">
    <location>
        <begin position="50"/>
        <end position="77"/>
    </location>
</feature>
<keyword evidence="6 14" id="KW-1133">Transmembrane helix</keyword>
<dbReference type="Gene3D" id="1.20.1070.10">
    <property type="entry name" value="Rhodopsin 7-helix transmembrane proteins"/>
    <property type="match status" value="1"/>
</dbReference>
<dbReference type="PANTHER" id="PTHR24242:SF253">
    <property type="entry name" value="OLFACTORY RECEPTOR-RELATED"/>
    <property type="match status" value="1"/>
</dbReference>
<dbReference type="PRINTS" id="PR00237">
    <property type="entry name" value="GPCRRHODOPSN"/>
</dbReference>
<proteinExistence type="inferred from homology"/>
<evidence type="ECO:0000313" key="18">
    <source>
        <dbReference type="Proteomes" id="UP000694569"/>
    </source>
</evidence>
<dbReference type="GO" id="GO:0004930">
    <property type="term" value="F:G protein-coupled receptor activity"/>
    <property type="evidence" value="ECO:0007669"/>
    <property type="project" value="UniProtKB-KW"/>
</dbReference>
<keyword evidence="3 14" id="KW-0716">Sensory transduction</keyword>
<keyword evidence="2 14" id="KW-1003">Cell membrane</keyword>
<dbReference type="FunFam" id="1.20.1070.10:FF:000010">
    <property type="entry name" value="Olfactory receptor"/>
    <property type="match status" value="1"/>
</dbReference>
<feature type="transmembrane region" description="Helical" evidence="14">
    <location>
        <begin position="260"/>
        <end position="284"/>
    </location>
</feature>
<feature type="transmembrane region" description="Helical" evidence="14">
    <location>
        <begin position="164"/>
        <end position="188"/>
    </location>
</feature>
<keyword evidence="9" id="KW-1015">Disulfide bond</keyword>
<evidence type="ECO:0000256" key="9">
    <source>
        <dbReference type="ARBA" id="ARBA00023157"/>
    </source>
</evidence>
<keyword evidence="10 13" id="KW-0675">Receptor</keyword>
<evidence type="ECO:0000256" key="12">
    <source>
        <dbReference type="ARBA" id="ARBA00023224"/>
    </source>
</evidence>
<evidence type="ECO:0000256" key="10">
    <source>
        <dbReference type="ARBA" id="ARBA00023170"/>
    </source>
</evidence>
<comment type="subcellular location">
    <subcellularLocation>
        <location evidence="1 14">Cell membrane</location>
        <topology evidence="1 14">Multi-pass membrane protein</topology>
    </subcellularLocation>
</comment>
<dbReference type="PANTHER" id="PTHR24242">
    <property type="entry name" value="G-PROTEIN COUPLED RECEPTOR"/>
    <property type="match status" value="1"/>
</dbReference>
<dbReference type="GO" id="GO:0005886">
    <property type="term" value="C:plasma membrane"/>
    <property type="evidence" value="ECO:0007669"/>
    <property type="project" value="UniProtKB-SubCell"/>
</dbReference>
<dbReference type="InterPro" id="IPR000276">
    <property type="entry name" value="GPCR_Rhodpsn"/>
</dbReference>
<keyword evidence="7 13" id="KW-0297">G-protein coupled receptor</keyword>
<dbReference type="Pfam" id="PF13853">
    <property type="entry name" value="7tm_4"/>
    <property type="match status" value="1"/>
</dbReference>
<feature type="compositionally biased region" description="Polar residues" evidence="15">
    <location>
        <begin position="1"/>
        <end position="11"/>
    </location>
</feature>
<keyword evidence="12 13" id="KW-0807">Transducer</keyword>
<evidence type="ECO:0000256" key="8">
    <source>
        <dbReference type="ARBA" id="ARBA00023136"/>
    </source>
</evidence>
<keyword evidence="8 14" id="KW-0472">Membrane</keyword>
<dbReference type="Proteomes" id="UP000694569">
    <property type="component" value="Unplaced"/>
</dbReference>
<dbReference type="InterPro" id="IPR000725">
    <property type="entry name" value="Olfact_rcpt"/>
</dbReference>
<keyword evidence="5 14" id="KW-0552">Olfaction</keyword>
<dbReference type="SUPFAM" id="SSF81321">
    <property type="entry name" value="Family A G protein-coupled receptor-like"/>
    <property type="match status" value="1"/>
</dbReference>
<evidence type="ECO:0000256" key="15">
    <source>
        <dbReference type="SAM" id="MobiDB-lite"/>
    </source>
</evidence>
<dbReference type="InterPro" id="IPR017452">
    <property type="entry name" value="GPCR_Rhodpsn_7TM"/>
</dbReference>
<keyword evidence="4 13" id="KW-0812">Transmembrane</keyword>